<evidence type="ECO:0000313" key="7">
    <source>
        <dbReference type="EMBL" id="REE02402.1"/>
    </source>
</evidence>
<dbReference type="SUPFAM" id="SSF53383">
    <property type="entry name" value="PLP-dependent transferases"/>
    <property type="match status" value="1"/>
</dbReference>
<evidence type="ECO:0000256" key="1">
    <source>
        <dbReference type="ARBA" id="ARBA00022898"/>
    </source>
</evidence>
<evidence type="ECO:0000256" key="4">
    <source>
        <dbReference type="PIRSR" id="PIRSR000390-2"/>
    </source>
</evidence>
<name>A0A3D9L8I0_9MICC</name>
<evidence type="ECO:0000313" key="8">
    <source>
        <dbReference type="Proteomes" id="UP000256727"/>
    </source>
</evidence>
<dbReference type="Gene3D" id="3.90.1150.10">
    <property type="entry name" value="Aspartate Aminotransferase, domain 1"/>
    <property type="match status" value="1"/>
</dbReference>
<dbReference type="RefSeq" id="WP_342767548.1">
    <property type="nucleotide sequence ID" value="NZ_QREH01000001.1"/>
</dbReference>
<dbReference type="Proteomes" id="UP000256727">
    <property type="component" value="Unassembled WGS sequence"/>
</dbReference>
<dbReference type="GO" id="GO:0008483">
    <property type="term" value="F:transaminase activity"/>
    <property type="evidence" value="ECO:0007669"/>
    <property type="project" value="TreeGrafter"/>
</dbReference>
<sequence length="417" mass="44095">MTTLTPPTSATQPTSQAAQTSQTSQTSPVTRMDTDAPDPVPFVDLGAQQREIDAEVQAGLRRVFDTTAFIGGPDVQAFEREYAAFIEVSDCVGVGNGTDALELALRAAGVEPGGEVILPANTFIATAEAVSRIGAVPVLVDVDPQYLLIDPEAALAAMTARTQAVMPVHLYGQTAFVERIRPQAERAGVAVIEDAAQSQGAFRHGRMAGSLGLAAGTSFYPGKNLGAAGDAGAVMTNDPELAARVRVLGEHGSPSKYRHSTVGMNSRLDTVQAVVLRAKLARLDRWNEGRRAAAARYAELLRPLADSGDVWLPTAAQGNHHVWHLYTVQLENRDAVLEALRVAGIGAGVHYPVPVHLTGAYEHLSLTRGAFPVTEAAADRLLSLPIFPHITAEQQERVVAALGRAVGRSRSTSVATP</sequence>
<feature type="modified residue" description="N6-(pyridoxal phosphate)lysine" evidence="4">
    <location>
        <position position="223"/>
    </location>
</feature>
<organism evidence="7 8">
    <name type="scientific">Citricoccus muralis</name>
    <dbReference type="NCBI Taxonomy" id="169134"/>
    <lineage>
        <taxon>Bacteria</taxon>
        <taxon>Bacillati</taxon>
        <taxon>Actinomycetota</taxon>
        <taxon>Actinomycetes</taxon>
        <taxon>Micrococcales</taxon>
        <taxon>Micrococcaceae</taxon>
        <taxon>Citricoccus</taxon>
    </lineage>
</organism>
<proteinExistence type="inferred from homology"/>
<feature type="active site" description="Proton acceptor" evidence="3">
    <location>
        <position position="223"/>
    </location>
</feature>
<comment type="caution">
    <text evidence="7">The sequence shown here is derived from an EMBL/GenBank/DDBJ whole genome shotgun (WGS) entry which is preliminary data.</text>
</comment>
<evidence type="ECO:0000256" key="6">
    <source>
        <dbReference type="SAM" id="MobiDB-lite"/>
    </source>
</evidence>
<gene>
    <name evidence="7" type="ORF">C8E99_0171</name>
</gene>
<dbReference type="EMBL" id="QREH01000001">
    <property type="protein sequence ID" value="REE02402.1"/>
    <property type="molecule type" value="Genomic_DNA"/>
</dbReference>
<dbReference type="AlphaFoldDB" id="A0A3D9L8I0"/>
<dbReference type="Pfam" id="PF01041">
    <property type="entry name" value="DegT_DnrJ_EryC1"/>
    <property type="match status" value="1"/>
</dbReference>
<evidence type="ECO:0000256" key="5">
    <source>
        <dbReference type="RuleBase" id="RU004508"/>
    </source>
</evidence>
<dbReference type="CDD" id="cd00616">
    <property type="entry name" value="AHBA_syn"/>
    <property type="match status" value="1"/>
</dbReference>
<dbReference type="PIRSF" id="PIRSF000390">
    <property type="entry name" value="PLP_StrS"/>
    <property type="match status" value="1"/>
</dbReference>
<dbReference type="GO" id="GO:0000271">
    <property type="term" value="P:polysaccharide biosynthetic process"/>
    <property type="evidence" value="ECO:0007669"/>
    <property type="project" value="TreeGrafter"/>
</dbReference>
<dbReference type="InterPro" id="IPR015424">
    <property type="entry name" value="PyrdxlP-dep_Trfase"/>
</dbReference>
<dbReference type="PANTHER" id="PTHR30244:SF36">
    <property type="entry name" value="3-OXO-GLUCOSE-6-PHOSPHATE:GLUTAMATE AMINOTRANSFERASE"/>
    <property type="match status" value="1"/>
</dbReference>
<keyword evidence="1 4" id="KW-0663">Pyridoxal phosphate</keyword>
<feature type="compositionally biased region" description="Low complexity" evidence="6">
    <location>
        <begin position="1"/>
        <end position="28"/>
    </location>
</feature>
<dbReference type="Gene3D" id="3.40.640.10">
    <property type="entry name" value="Type I PLP-dependent aspartate aminotransferase-like (Major domain)"/>
    <property type="match status" value="1"/>
</dbReference>
<protein>
    <submittedName>
        <fullName evidence="7">dTDP-4-amino-4,6-dideoxygalactose transaminase</fullName>
    </submittedName>
</protein>
<dbReference type="InterPro" id="IPR015421">
    <property type="entry name" value="PyrdxlP-dep_Trfase_major"/>
</dbReference>
<evidence type="ECO:0000256" key="2">
    <source>
        <dbReference type="ARBA" id="ARBA00037999"/>
    </source>
</evidence>
<evidence type="ECO:0000256" key="3">
    <source>
        <dbReference type="PIRSR" id="PIRSR000390-1"/>
    </source>
</evidence>
<dbReference type="GO" id="GO:0030170">
    <property type="term" value="F:pyridoxal phosphate binding"/>
    <property type="evidence" value="ECO:0007669"/>
    <property type="project" value="TreeGrafter"/>
</dbReference>
<comment type="similarity">
    <text evidence="2 5">Belongs to the DegT/DnrJ/EryC1 family.</text>
</comment>
<dbReference type="InterPro" id="IPR015422">
    <property type="entry name" value="PyrdxlP-dep_Trfase_small"/>
</dbReference>
<keyword evidence="8" id="KW-1185">Reference proteome</keyword>
<accession>A0A3D9L8I0</accession>
<feature type="region of interest" description="Disordered" evidence="6">
    <location>
        <begin position="1"/>
        <end position="39"/>
    </location>
</feature>
<reference evidence="7 8" key="1">
    <citation type="submission" date="2018-07" db="EMBL/GenBank/DDBJ databases">
        <title>Sequencing the genomes of 1000 actinobacteria strains.</title>
        <authorList>
            <person name="Klenk H.-P."/>
        </authorList>
    </citation>
    <scope>NUCLEOTIDE SEQUENCE [LARGE SCALE GENOMIC DNA]</scope>
    <source>
        <strain evidence="7 8">DSM 14442</strain>
    </source>
</reference>
<dbReference type="InterPro" id="IPR000653">
    <property type="entry name" value="DegT/StrS_aminotransferase"/>
</dbReference>
<dbReference type="PANTHER" id="PTHR30244">
    <property type="entry name" value="TRANSAMINASE"/>
    <property type="match status" value="1"/>
</dbReference>